<dbReference type="GO" id="GO:0050660">
    <property type="term" value="F:flavin adenine dinucleotide binding"/>
    <property type="evidence" value="ECO:0007669"/>
    <property type="project" value="InterPro"/>
</dbReference>
<feature type="binding site" evidence="5">
    <location>
        <position position="184"/>
    </location>
    <ligand>
        <name>FAD</name>
        <dbReference type="ChEBI" id="CHEBI:57692"/>
    </ligand>
</feature>
<evidence type="ECO:0000256" key="3">
    <source>
        <dbReference type="ARBA" id="ARBA00022630"/>
    </source>
</evidence>
<organism evidence="9">
    <name type="scientific">Graphocephala atropunctata</name>
    <dbReference type="NCBI Taxonomy" id="36148"/>
    <lineage>
        <taxon>Eukaryota</taxon>
        <taxon>Metazoa</taxon>
        <taxon>Ecdysozoa</taxon>
        <taxon>Arthropoda</taxon>
        <taxon>Hexapoda</taxon>
        <taxon>Insecta</taxon>
        <taxon>Pterygota</taxon>
        <taxon>Neoptera</taxon>
        <taxon>Paraneoptera</taxon>
        <taxon>Hemiptera</taxon>
        <taxon>Auchenorrhyncha</taxon>
        <taxon>Membracoidea</taxon>
        <taxon>Cicadellidae</taxon>
        <taxon>Cicadellinae</taxon>
        <taxon>Cicadellini</taxon>
        <taxon>Graphocephala</taxon>
    </lineage>
</organism>
<feature type="non-terminal residue" evidence="9">
    <location>
        <position position="1"/>
    </location>
</feature>
<evidence type="ECO:0000256" key="4">
    <source>
        <dbReference type="ARBA" id="ARBA00022827"/>
    </source>
</evidence>
<evidence type="ECO:0000313" key="9">
    <source>
        <dbReference type="EMBL" id="JAT35844.1"/>
    </source>
</evidence>
<dbReference type="InterPro" id="IPR007867">
    <property type="entry name" value="GMC_OxRtase_C"/>
</dbReference>
<sequence length="660" mass="73395">SPFPCALVYWRFLLYVTQQRCLCLGSYTMCQPVYKLILNIISCLLLSRLVAGGCLTTQSDPGAVYLRQLNHNEDTTAAECQLVKEITYTDQNVKDGELFDFIVVGAGSAGAVVANRLSENPAWQVLLLEAGGDPTVSAEVPNLFMTTINSSLDWHYRTEPEPTNCLGMASKRCPWPKGKVLGGTSAINAMLYVRGHPDDFNGWESLGNHGWNYNHMLPYFKKSEDMRSELVSRNPEFSKYHKKGGYLKVESFKDDIEYLSKKLAGGFEDIGFQSFNDINAQHHEGFFSLQGTLDNARKSETSRSFLQNFQSRPNLKISKNSFVLKILINEEKVAYGVIFTKNGNTVTVRAAKEVILSGGSINSPQLLMLSGIGPQDHLKKLGIPVVQNLKVGYNLQDHIMMRGHFISLDFSVPSSTPEENMYQFLMNSKGSFAGVGLFSNGAFFRTSRALFPSIQILFAGFPANSTTGLTHAMAVRDFDEVILRSMVDINSKKFTLLLILCLLRPKSTGRILLRSKNPFDHPLIYPGYFSLDEDIEEVVEGVRVANRLAKTKTLRGLGAQLERIKIPGCDSLRYNSDAYWRCAIKHVSVSGDHSTGTCKMGARNSSDSVVDYRLRVIGIKNLRVVDASIMPIITSGNINAPIIAIGEKAADMIKQSWRKR</sequence>
<dbReference type="AlphaFoldDB" id="A0A1B6MIU6"/>
<dbReference type="PIRSF" id="PIRSF000137">
    <property type="entry name" value="Alcohol_oxidase"/>
    <property type="match status" value="1"/>
</dbReference>
<dbReference type="GO" id="GO:0016614">
    <property type="term" value="F:oxidoreductase activity, acting on CH-OH group of donors"/>
    <property type="evidence" value="ECO:0007669"/>
    <property type="project" value="InterPro"/>
</dbReference>
<reference evidence="9" key="1">
    <citation type="submission" date="2015-11" db="EMBL/GenBank/DDBJ databases">
        <title>De novo transcriptome assembly of four potential Pierce s Disease insect vectors from Arizona vineyards.</title>
        <authorList>
            <person name="Tassone E.E."/>
        </authorList>
    </citation>
    <scope>NUCLEOTIDE SEQUENCE</scope>
</reference>
<feature type="binding site" evidence="5">
    <location>
        <position position="323"/>
    </location>
    <ligand>
        <name>FAD</name>
        <dbReference type="ChEBI" id="CHEBI:57692"/>
    </ligand>
</feature>
<comment type="cofactor">
    <cofactor evidence="1 5">
        <name>FAD</name>
        <dbReference type="ChEBI" id="CHEBI:57692"/>
    </cofactor>
</comment>
<dbReference type="PROSITE" id="PS00624">
    <property type="entry name" value="GMC_OXRED_2"/>
    <property type="match status" value="1"/>
</dbReference>
<dbReference type="SUPFAM" id="SSF51905">
    <property type="entry name" value="FAD/NAD(P)-binding domain"/>
    <property type="match status" value="1"/>
</dbReference>
<evidence type="ECO:0000256" key="2">
    <source>
        <dbReference type="ARBA" id="ARBA00010790"/>
    </source>
</evidence>
<feature type="domain" description="Glucose-methanol-choline oxidoreductase N-terminal" evidence="7">
    <location>
        <begin position="178"/>
        <end position="201"/>
    </location>
</feature>
<evidence type="ECO:0000256" key="6">
    <source>
        <dbReference type="RuleBase" id="RU003968"/>
    </source>
</evidence>
<keyword evidence="4 5" id="KW-0274">FAD</keyword>
<accession>A0A1B6MIU6</accession>
<name>A0A1B6MIU6_9HEMI</name>
<dbReference type="PANTHER" id="PTHR11552">
    <property type="entry name" value="GLUCOSE-METHANOL-CHOLINE GMC OXIDOREDUCTASE"/>
    <property type="match status" value="1"/>
</dbReference>
<dbReference type="InterPro" id="IPR000172">
    <property type="entry name" value="GMC_OxRdtase_N"/>
</dbReference>
<protein>
    <recommendedName>
        <fullName evidence="7 8">Glucose-methanol-choline oxidoreductase N-terminal domain-containing protein</fullName>
    </recommendedName>
</protein>
<dbReference type="Pfam" id="PF00732">
    <property type="entry name" value="GMC_oxred_N"/>
    <property type="match status" value="1"/>
</dbReference>
<dbReference type="InterPro" id="IPR036188">
    <property type="entry name" value="FAD/NAD-bd_sf"/>
</dbReference>
<dbReference type="PANTHER" id="PTHR11552:SF147">
    <property type="entry name" value="CHOLINE DEHYDROGENASE, MITOCHONDRIAL"/>
    <property type="match status" value="1"/>
</dbReference>
<dbReference type="Gene3D" id="3.30.560.10">
    <property type="entry name" value="Glucose Oxidase, domain 3"/>
    <property type="match status" value="1"/>
</dbReference>
<feature type="binding site" evidence="5">
    <location>
        <position position="180"/>
    </location>
    <ligand>
        <name>FAD</name>
        <dbReference type="ChEBI" id="CHEBI:57692"/>
    </ligand>
</feature>
<dbReference type="Gene3D" id="3.50.50.60">
    <property type="entry name" value="FAD/NAD(P)-binding domain"/>
    <property type="match status" value="1"/>
</dbReference>
<dbReference type="InterPro" id="IPR012132">
    <property type="entry name" value="GMC_OxRdtase"/>
</dbReference>
<dbReference type="EMBL" id="GEBQ01004133">
    <property type="protein sequence ID" value="JAT35844.1"/>
    <property type="molecule type" value="Transcribed_RNA"/>
</dbReference>
<dbReference type="Pfam" id="PF05199">
    <property type="entry name" value="GMC_oxred_C"/>
    <property type="match status" value="1"/>
</dbReference>
<evidence type="ECO:0000256" key="1">
    <source>
        <dbReference type="ARBA" id="ARBA00001974"/>
    </source>
</evidence>
<comment type="similarity">
    <text evidence="2 6">Belongs to the GMC oxidoreductase family.</text>
</comment>
<dbReference type="PROSITE" id="PS00623">
    <property type="entry name" value="GMC_OXRED_1"/>
    <property type="match status" value="1"/>
</dbReference>
<evidence type="ECO:0000256" key="5">
    <source>
        <dbReference type="PIRSR" id="PIRSR000137-2"/>
    </source>
</evidence>
<dbReference type="SUPFAM" id="SSF54373">
    <property type="entry name" value="FAD-linked reductases, C-terminal domain"/>
    <property type="match status" value="1"/>
</dbReference>
<evidence type="ECO:0000259" key="7">
    <source>
        <dbReference type="PROSITE" id="PS00623"/>
    </source>
</evidence>
<evidence type="ECO:0000259" key="8">
    <source>
        <dbReference type="PROSITE" id="PS00624"/>
    </source>
</evidence>
<proteinExistence type="inferred from homology"/>
<gene>
    <name evidence="9" type="ORF">g.43199</name>
</gene>
<feature type="domain" description="Glucose-methanol-choline oxidoreductase N-terminal" evidence="8">
    <location>
        <begin position="359"/>
        <end position="373"/>
    </location>
</feature>
<keyword evidence="3 6" id="KW-0285">Flavoprotein</keyword>